<dbReference type="GO" id="GO:0000028">
    <property type="term" value="P:ribosomal small subunit assembly"/>
    <property type="evidence" value="ECO:0007669"/>
    <property type="project" value="TreeGrafter"/>
</dbReference>
<dbReference type="EMBL" id="CP035281">
    <property type="protein sequence ID" value="QAT43130.1"/>
    <property type="molecule type" value="Genomic_DNA"/>
</dbReference>
<protein>
    <recommendedName>
        <fullName evidence="3">Ribosome maturation factor RimP</fullName>
    </recommendedName>
</protein>
<comment type="similarity">
    <text evidence="3">Belongs to the RimP family.</text>
</comment>
<evidence type="ECO:0000313" key="7">
    <source>
        <dbReference type="Proteomes" id="UP000287601"/>
    </source>
</evidence>
<proteinExistence type="inferred from homology"/>
<accession>A0A410PW60</accession>
<keyword evidence="2 3" id="KW-0690">Ribosome biogenesis</keyword>
<evidence type="ECO:0000256" key="3">
    <source>
        <dbReference type="HAMAP-Rule" id="MF_01077"/>
    </source>
</evidence>
<dbReference type="InterPro" id="IPR028998">
    <property type="entry name" value="RimP_C"/>
</dbReference>
<evidence type="ECO:0000313" key="6">
    <source>
        <dbReference type="EMBL" id="QAT43130.1"/>
    </source>
</evidence>
<dbReference type="Gene3D" id="3.30.300.70">
    <property type="entry name" value="RimP-like superfamily, N-terminal"/>
    <property type="match status" value="1"/>
</dbReference>
<dbReference type="InterPro" id="IPR035956">
    <property type="entry name" value="RimP_N_sf"/>
</dbReference>
<dbReference type="Pfam" id="PF02576">
    <property type="entry name" value="RimP_N"/>
    <property type="match status" value="1"/>
</dbReference>
<dbReference type="RefSeq" id="WP_128745779.1">
    <property type="nucleotide sequence ID" value="NZ_CP035281.1"/>
</dbReference>
<evidence type="ECO:0000256" key="2">
    <source>
        <dbReference type="ARBA" id="ARBA00022517"/>
    </source>
</evidence>
<organism evidence="6 7">
    <name type="scientific">Aminipila luticellarii</name>
    <dbReference type="NCBI Taxonomy" id="2507160"/>
    <lineage>
        <taxon>Bacteria</taxon>
        <taxon>Bacillati</taxon>
        <taxon>Bacillota</taxon>
        <taxon>Clostridia</taxon>
        <taxon>Peptostreptococcales</taxon>
        <taxon>Anaerovoracaceae</taxon>
        <taxon>Aminipila</taxon>
    </lineage>
</organism>
<dbReference type="FunFam" id="3.30.300.70:FF:000001">
    <property type="entry name" value="Ribosome maturation factor RimP"/>
    <property type="match status" value="1"/>
</dbReference>
<keyword evidence="1 3" id="KW-0963">Cytoplasm</keyword>
<dbReference type="SUPFAM" id="SSF74942">
    <property type="entry name" value="YhbC-like, C-terminal domain"/>
    <property type="match status" value="1"/>
</dbReference>
<dbReference type="Pfam" id="PF17384">
    <property type="entry name" value="DUF150_C"/>
    <property type="match status" value="1"/>
</dbReference>
<sequence length="159" mass="18416">MAKIKIKDLVEEILTPFLKENSLELYNVEFVKEAKDWFLRVYIDKAEGTEEEYISTDDCEMVSRFLSEKLDASDPIEQNYYLEISSPGMDRELLKEKDFIRYAGKQVDVNLYQAVDGKKKITGELVGIIEEHLVLIDENTKRVEIPMSKVAKTKLAVIF</sequence>
<keyword evidence="7" id="KW-1185">Reference proteome</keyword>
<dbReference type="CDD" id="cd01734">
    <property type="entry name" value="YlxS_C"/>
    <property type="match status" value="1"/>
</dbReference>
<evidence type="ECO:0000259" key="5">
    <source>
        <dbReference type="Pfam" id="PF17384"/>
    </source>
</evidence>
<dbReference type="InterPro" id="IPR036847">
    <property type="entry name" value="RimP_C_sf"/>
</dbReference>
<evidence type="ECO:0000259" key="4">
    <source>
        <dbReference type="Pfam" id="PF02576"/>
    </source>
</evidence>
<comment type="subcellular location">
    <subcellularLocation>
        <location evidence="3">Cytoplasm</location>
    </subcellularLocation>
</comment>
<dbReference type="GO" id="GO:0005829">
    <property type="term" value="C:cytosol"/>
    <property type="evidence" value="ECO:0007669"/>
    <property type="project" value="TreeGrafter"/>
</dbReference>
<reference evidence="6 7" key="1">
    <citation type="submission" date="2019-01" db="EMBL/GenBank/DDBJ databases">
        <title>Draft genomes of a novel of Aminipila strains.</title>
        <authorList>
            <person name="Ma S."/>
        </authorList>
    </citation>
    <scope>NUCLEOTIDE SEQUENCE [LARGE SCALE GENOMIC DNA]</scope>
    <source>
        <strain evidence="7">JN-39</strain>
    </source>
</reference>
<dbReference type="AlphaFoldDB" id="A0A410PW60"/>
<gene>
    <name evidence="3" type="primary">rimP</name>
    <name evidence="6" type="ORF">EQM06_07695</name>
</gene>
<dbReference type="PANTHER" id="PTHR33867:SF1">
    <property type="entry name" value="RIBOSOME MATURATION FACTOR RIMP"/>
    <property type="match status" value="1"/>
</dbReference>
<dbReference type="GO" id="GO:0006412">
    <property type="term" value="P:translation"/>
    <property type="evidence" value="ECO:0007669"/>
    <property type="project" value="TreeGrafter"/>
</dbReference>
<dbReference type="Proteomes" id="UP000287601">
    <property type="component" value="Chromosome"/>
</dbReference>
<dbReference type="Gene3D" id="2.30.30.180">
    <property type="entry name" value="Ribosome maturation factor RimP, C-terminal domain"/>
    <property type="match status" value="1"/>
</dbReference>
<feature type="domain" description="Ribosome maturation factor RimP C-terminal" evidence="5">
    <location>
        <begin position="93"/>
        <end position="157"/>
    </location>
</feature>
<name>A0A410PW60_9FIRM</name>
<evidence type="ECO:0000256" key="1">
    <source>
        <dbReference type="ARBA" id="ARBA00022490"/>
    </source>
</evidence>
<feature type="domain" description="Ribosome maturation factor RimP N-terminal" evidence="4">
    <location>
        <begin position="13"/>
        <end position="90"/>
    </location>
</feature>
<dbReference type="SUPFAM" id="SSF75420">
    <property type="entry name" value="YhbC-like, N-terminal domain"/>
    <property type="match status" value="1"/>
</dbReference>
<dbReference type="HAMAP" id="MF_01077">
    <property type="entry name" value="RimP"/>
    <property type="match status" value="1"/>
</dbReference>
<dbReference type="KEGG" id="amij:EQM06_07695"/>
<dbReference type="OrthoDB" id="9805006at2"/>
<dbReference type="PANTHER" id="PTHR33867">
    <property type="entry name" value="RIBOSOME MATURATION FACTOR RIMP"/>
    <property type="match status" value="1"/>
</dbReference>
<dbReference type="InterPro" id="IPR003728">
    <property type="entry name" value="Ribosome_maturation_RimP"/>
</dbReference>
<comment type="function">
    <text evidence="3">Required for maturation of 30S ribosomal subunits.</text>
</comment>
<dbReference type="InterPro" id="IPR028989">
    <property type="entry name" value="RimP_N"/>
</dbReference>